<dbReference type="Proteomes" id="UP000186601">
    <property type="component" value="Unassembled WGS sequence"/>
</dbReference>
<reference evidence="1 2" key="1">
    <citation type="submission" date="2018-02" db="EMBL/GenBank/DDBJ databases">
        <title>Genome sequence of the basidiomycete white-rot fungus Phlebia centrifuga.</title>
        <authorList>
            <person name="Granchi Z."/>
            <person name="Peng M."/>
            <person name="de Vries R.P."/>
            <person name="Hilden K."/>
            <person name="Makela M.R."/>
            <person name="Grigoriev I."/>
            <person name="Riley R."/>
        </authorList>
    </citation>
    <scope>NUCLEOTIDE SEQUENCE [LARGE SCALE GENOMIC DNA]</scope>
    <source>
        <strain evidence="1 2">FBCC195</strain>
    </source>
</reference>
<accession>A0A2R6NMD3</accession>
<evidence type="ECO:0000313" key="1">
    <source>
        <dbReference type="EMBL" id="PSR73182.1"/>
    </source>
</evidence>
<organism evidence="1 2">
    <name type="scientific">Hermanssonia centrifuga</name>
    <dbReference type="NCBI Taxonomy" id="98765"/>
    <lineage>
        <taxon>Eukaryota</taxon>
        <taxon>Fungi</taxon>
        <taxon>Dikarya</taxon>
        <taxon>Basidiomycota</taxon>
        <taxon>Agaricomycotina</taxon>
        <taxon>Agaricomycetes</taxon>
        <taxon>Polyporales</taxon>
        <taxon>Meruliaceae</taxon>
        <taxon>Hermanssonia</taxon>
    </lineage>
</organism>
<keyword evidence="2" id="KW-1185">Reference proteome</keyword>
<name>A0A2R6NMD3_9APHY</name>
<proteinExistence type="predicted"/>
<dbReference type="AlphaFoldDB" id="A0A2R6NMD3"/>
<evidence type="ECO:0000313" key="2">
    <source>
        <dbReference type="Proteomes" id="UP000186601"/>
    </source>
</evidence>
<sequence length="209" mass="22132">MALVAVPSHRIQTIHGAFGSPSFASMLPVGSHAQASSFNSLPNVSFSSCRGGRGANLSILAARTAAASAPPTPIVTRPRRPSIRQVPITTRRAAPPPPRTAVASAQDPFADSQHVEVASEPTRASSRPVMVTYTFTRTEGRPEDIEAGCQCSTQPGKWKALEEEASIVRGGKALCEELLIEGGRGRVLSTGAAPKELRRLLPDIYDVVQ</sequence>
<dbReference type="EMBL" id="MLYV02001100">
    <property type="protein sequence ID" value="PSR73182.1"/>
    <property type="molecule type" value="Genomic_DNA"/>
</dbReference>
<comment type="caution">
    <text evidence="1">The sequence shown here is derived from an EMBL/GenBank/DDBJ whole genome shotgun (WGS) entry which is preliminary data.</text>
</comment>
<dbReference type="OrthoDB" id="2752460at2759"/>
<dbReference type="STRING" id="98765.A0A2R6NMD3"/>
<gene>
    <name evidence="1" type="ORF">PHLCEN_2v10959</name>
</gene>
<protein>
    <submittedName>
        <fullName evidence="1">Uncharacterized protein</fullName>
    </submittedName>
</protein>